<dbReference type="EMBL" id="BMRP01000005">
    <property type="protein sequence ID" value="GGU55068.1"/>
    <property type="molecule type" value="Genomic_DNA"/>
</dbReference>
<reference evidence="3" key="1">
    <citation type="journal article" date="2019" name="Int. J. Syst. Evol. Microbiol.">
        <title>The Global Catalogue of Microorganisms (GCM) 10K type strain sequencing project: providing services to taxonomists for standard genome sequencing and annotation.</title>
        <authorList>
            <consortium name="The Broad Institute Genomics Platform"/>
            <consortium name="The Broad Institute Genome Sequencing Center for Infectious Disease"/>
            <person name="Wu L."/>
            <person name="Ma J."/>
        </authorList>
    </citation>
    <scope>NUCLEOTIDE SEQUENCE [LARGE SCALE GENOMIC DNA]</scope>
    <source>
        <strain evidence="3">JCM 3399</strain>
    </source>
</reference>
<feature type="region of interest" description="Disordered" evidence="1">
    <location>
        <begin position="252"/>
        <end position="282"/>
    </location>
</feature>
<gene>
    <name evidence="2" type="ORF">GCM10010211_19690</name>
</gene>
<sequence length="282" mass="29613">MSPLDLNEQAQQLRSLARGFEELHDRVRDLSYSPGTDALHQITPLLLKAQELTATALGHLAALANSTYTGVTGSRAGLESLSATVAGASLACTDLAGAIYANPYEGTPFDGFPAGDAQSRAADHAEAIPRMNSHLKDAALQLDVGATACHYLATSISRSLRATAPPAVSTQHQAAPRLNDTQCKALKSLAQGEGRLYERALHRGVSVTRVAAKDGTRISIATFRALAKRGLVTTDTSTPLLIGQDIAVTEQGQRSLAEHRPALSTTAAVPAPRTPAAQAPRR</sequence>
<accession>A0ABQ2UWY0</accession>
<evidence type="ECO:0000313" key="2">
    <source>
        <dbReference type="EMBL" id="GGU55068.1"/>
    </source>
</evidence>
<keyword evidence="3" id="KW-1185">Reference proteome</keyword>
<organism evidence="2 3">
    <name type="scientific">Streptomyces albospinus</name>
    <dbReference type="NCBI Taxonomy" id="285515"/>
    <lineage>
        <taxon>Bacteria</taxon>
        <taxon>Bacillati</taxon>
        <taxon>Actinomycetota</taxon>
        <taxon>Actinomycetes</taxon>
        <taxon>Kitasatosporales</taxon>
        <taxon>Streptomycetaceae</taxon>
        <taxon>Streptomyces</taxon>
    </lineage>
</organism>
<evidence type="ECO:0000313" key="3">
    <source>
        <dbReference type="Proteomes" id="UP000654471"/>
    </source>
</evidence>
<feature type="compositionally biased region" description="Low complexity" evidence="1">
    <location>
        <begin position="265"/>
        <end position="282"/>
    </location>
</feature>
<evidence type="ECO:0000256" key="1">
    <source>
        <dbReference type="SAM" id="MobiDB-lite"/>
    </source>
</evidence>
<comment type="caution">
    <text evidence="2">The sequence shown here is derived from an EMBL/GenBank/DDBJ whole genome shotgun (WGS) entry which is preliminary data.</text>
</comment>
<proteinExistence type="predicted"/>
<dbReference type="Proteomes" id="UP000654471">
    <property type="component" value="Unassembled WGS sequence"/>
</dbReference>
<dbReference type="RefSeq" id="WP_229852104.1">
    <property type="nucleotide sequence ID" value="NZ_BMRP01000005.1"/>
</dbReference>
<protein>
    <submittedName>
        <fullName evidence="2">Uncharacterized protein</fullName>
    </submittedName>
</protein>
<name>A0ABQ2UWY0_9ACTN</name>